<dbReference type="OrthoDB" id="195604at2157"/>
<evidence type="ECO:0000313" key="2">
    <source>
        <dbReference type="Proteomes" id="UP000010846"/>
    </source>
</evidence>
<dbReference type="RefSeq" id="WP_015301026.1">
    <property type="nucleotide sequence ID" value="NC_019964.1"/>
</dbReference>
<dbReference type="Proteomes" id="UP000010846">
    <property type="component" value="Chromosome"/>
</dbReference>
<dbReference type="KEGG" id="hru:Halru_1799"/>
<keyword evidence="2" id="KW-1185">Reference proteome</keyword>
<dbReference type="EMBL" id="CP003050">
    <property type="protein sequence ID" value="AGB16398.1"/>
    <property type="molecule type" value="Genomic_DNA"/>
</dbReference>
<dbReference type="eggNOG" id="arCOG00622">
    <property type="taxonomic scope" value="Archaea"/>
</dbReference>
<dbReference type="HOGENOM" id="CLU_132130_0_0_2"/>
<evidence type="ECO:0000313" key="1">
    <source>
        <dbReference type="EMBL" id="AGB16398.1"/>
    </source>
</evidence>
<name>L0IC52_HALRX</name>
<dbReference type="AlphaFoldDB" id="L0IC52"/>
<dbReference type="GeneID" id="14377258"/>
<sequence>MTRRLPLPDVRPTQLYISSEKLEGVLDWFDFDEPNGDPLPAFEHEGTWYLSDGHTRAVAAVLAGAETLQIRRDEHVREEYDFDAYLTCIEWCDDAGVETVRDLIGRVVEPETFEERWSERCQSIHE</sequence>
<gene>
    <name evidence="1" type="ordered locus">Halru_1799</name>
</gene>
<protein>
    <recommendedName>
        <fullName evidence="3">Histone acetyltransferase</fullName>
    </recommendedName>
</protein>
<organism evidence="1 2">
    <name type="scientific">Halovivax ruber (strain DSM 18193 / JCM 13892 / XH-70)</name>
    <dbReference type="NCBI Taxonomy" id="797302"/>
    <lineage>
        <taxon>Archaea</taxon>
        <taxon>Methanobacteriati</taxon>
        <taxon>Methanobacteriota</taxon>
        <taxon>Stenosarchaea group</taxon>
        <taxon>Halobacteria</taxon>
        <taxon>Halobacteriales</taxon>
        <taxon>Natrialbaceae</taxon>
        <taxon>Halovivax</taxon>
    </lineage>
</organism>
<reference evidence="1" key="1">
    <citation type="submission" date="2011-09" db="EMBL/GenBank/DDBJ databases">
        <title>Complete sequence of Halovivax ruber XH-70.</title>
        <authorList>
            <consortium name="US DOE Joint Genome Institute"/>
            <person name="Lucas S."/>
            <person name="Han J."/>
            <person name="Lapidus A."/>
            <person name="Cheng J.-F."/>
            <person name="Goodwin L."/>
            <person name="Pitluck S."/>
            <person name="Peters L."/>
            <person name="Mikhailova N."/>
            <person name="Davenport K."/>
            <person name="Detter J.C."/>
            <person name="Han C."/>
            <person name="Tapia R."/>
            <person name="Land M."/>
            <person name="Hauser L."/>
            <person name="Kyrpides N."/>
            <person name="Ivanova N."/>
            <person name="Pagani I."/>
            <person name="Sproer C."/>
            <person name="Anderson I."/>
            <person name="Woyke T."/>
        </authorList>
    </citation>
    <scope>NUCLEOTIDE SEQUENCE</scope>
    <source>
        <strain evidence="1">XH-70</strain>
    </source>
</reference>
<dbReference type="STRING" id="797302.Halru_1799"/>
<proteinExistence type="predicted"/>
<accession>L0IC52</accession>
<evidence type="ECO:0008006" key="3">
    <source>
        <dbReference type="Google" id="ProtNLM"/>
    </source>
</evidence>